<dbReference type="GO" id="GO:0019877">
    <property type="term" value="P:diaminopimelate biosynthetic process"/>
    <property type="evidence" value="ECO:0007669"/>
    <property type="project" value="UniProtKB-UniRule"/>
</dbReference>
<feature type="domain" description="Peptidase M20 dimerisation" evidence="16">
    <location>
        <begin position="204"/>
        <end position="311"/>
    </location>
</feature>
<dbReference type="NCBIfam" id="NF009557">
    <property type="entry name" value="PRK13009.1"/>
    <property type="match status" value="1"/>
</dbReference>
<gene>
    <name evidence="15 17" type="primary">dapE</name>
    <name evidence="17" type="ORF">ABLV49_11355</name>
</gene>
<keyword evidence="7 15" id="KW-0479">Metal-binding</keyword>
<dbReference type="GO" id="GO:0050897">
    <property type="term" value="F:cobalt ion binding"/>
    <property type="evidence" value="ECO:0007669"/>
    <property type="project" value="UniProtKB-UniRule"/>
</dbReference>
<feature type="binding site" evidence="15">
    <location>
        <position position="377"/>
    </location>
    <ligand>
        <name>Zn(2+)</name>
        <dbReference type="ChEBI" id="CHEBI:29105"/>
        <label>2</label>
    </ligand>
</feature>
<evidence type="ECO:0000256" key="2">
    <source>
        <dbReference type="ARBA" id="ARBA00006746"/>
    </source>
</evidence>
<organism evidence="17">
    <name type="scientific">Polaromonas hydrogenivorans</name>
    <dbReference type="NCBI Taxonomy" id="335476"/>
    <lineage>
        <taxon>Bacteria</taxon>
        <taxon>Pseudomonadati</taxon>
        <taxon>Pseudomonadota</taxon>
        <taxon>Betaproteobacteria</taxon>
        <taxon>Burkholderiales</taxon>
        <taxon>Comamonadaceae</taxon>
        <taxon>Polaromonas</taxon>
    </lineage>
</organism>
<dbReference type="InterPro" id="IPR002933">
    <property type="entry name" value="Peptidase_M20"/>
</dbReference>
<evidence type="ECO:0000256" key="5">
    <source>
        <dbReference type="ARBA" id="ARBA00022391"/>
    </source>
</evidence>
<feature type="binding site" evidence="15">
    <location>
        <position position="191"/>
    </location>
    <ligand>
        <name>Zn(2+)</name>
        <dbReference type="ChEBI" id="CHEBI:29105"/>
        <label>1</label>
    </ligand>
</feature>
<evidence type="ECO:0000256" key="10">
    <source>
        <dbReference type="ARBA" id="ARBA00022915"/>
    </source>
</evidence>
<dbReference type="Pfam" id="PF07687">
    <property type="entry name" value="M20_dimer"/>
    <property type="match status" value="1"/>
</dbReference>
<evidence type="ECO:0000256" key="8">
    <source>
        <dbReference type="ARBA" id="ARBA00022801"/>
    </source>
</evidence>
<dbReference type="FunFam" id="3.30.70.360:FF:000011">
    <property type="entry name" value="Succinyl-diaminopimelate desuccinylase"/>
    <property type="match status" value="1"/>
</dbReference>
<keyword evidence="8 15" id="KW-0378">Hydrolase</keyword>
<dbReference type="RefSeq" id="WP_349276519.1">
    <property type="nucleotide sequence ID" value="NZ_CBCSCU010000027.1"/>
</dbReference>
<dbReference type="InterPro" id="IPR050072">
    <property type="entry name" value="Peptidase_M20A"/>
</dbReference>
<dbReference type="PANTHER" id="PTHR43808:SF31">
    <property type="entry name" value="N-ACETYL-L-CITRULLINE DEACETYLASE"/>
    <property type="match status" value="1"/>
</dbReference>
<reference evidence="17" key="1">
    <citation type="submission" date="2024-05" db="EMBL/GenBank/DDBJ databases">
        <authorList>
            <person name="Bunk B."/>
            <person name="Swiderski J."/>
            <person name="Sproer C."/>
            <person name="Thiel V."/>
        </authorList>
    </citation>
    <scope>NUCLEOTIDE SEQUENCE</scope>
    <source>
        <strain evidence="17">DSM 17735</strain>
    </source>
</reference>
<dbReference type="InterPro" id="IPR011650">
    <property type="entry name" value="Peptidase_M20_dimer"/>
</dbReference>
<feature type="binding site" evidence="15">
    <location>
        <position position="128"/>
    </location>
    <ligand>
        <name>Zn(2+)</name>
        <dbReference type="ChEBI" id="CHEBI:29105"/>
        <label>2</label>
    </ligand>
</feature>
<feature type="binding site" evidence="15">
    <location>
        <position position="163"/>
    </location>
    <ligand>
        <name>Zn(2+)</name>
        <dbReference type="ChEBI" id="CHEBI:29105"/>
        <label>2</label>
    </ligand>
</feature>
<dbReference type="Gene3D" id="3.40.630.10">
    <property type="entry name" value="Zn peptidases"/>
    <property type="match status" value="2"/>
</dbReference>
<dbReference type="GO" id="GO:0009014">
    <property type="term" value="F:succinyl-diaminopimelate desuccinylase activity"/>
    <property type="evidence" value="ECO:0007669"/>
    <property type="project" value="UniProtKB-UniRule"/>
</dbReference>
<comment type="similarity">
    <text evidence="2 15">Belongs to the peptidase M20A family. DapE subfamily.</text>
</comment>
<evidence type="ECO:0000256" key="3">
    <source>
        <dbReference type="ARBA" id="ARBA00011738"/>
    </source>
</evidence>
<evidence type="ECO:0000256" key="4">
    <source>
        <dbReference type="ARBA" id="ARBA00011921"/>
    </source>
</evidence>
<dbReference type="NCBIfam" id="TIGR01246">
    <property type="entry name" value="dapE_proteo"/>
    <property type="match status" value="1"/>
</dbReference>
<evidence type="ECO:0000256" key="12">
    <source>
        <dbReference type="ARBA" id="ARBA00023285"/>
    </source>
</evidence>
<dbReference type="GO" id="GO:0008777">
    <property type="term" value="F:acetylornithine deacetylase activity"/>
    <property type="evidence" value="ECO:0007669"/>
    <property type="project" value="TreeGrafter"/>
</dbReference>
<keyword evidence="11 15" id="KW-0457">Lysine biosynthesis</keyword>
<dbReference type="HAMAP" id="MF_01690">
    <property type="entry name" value="DapE"/>
    <property type="match status" value="1"/>
</dbReference>
<dbReference type="Pfam" id="PF01546">
    <property type="entry name" value="Peptidase_M20"/>
    <property type="match status" value="1"/>
</dbReference>
<dbReference type="SUPFAM" id="SSF55031">
    <property type="entry name" value="Bacterial exopeptidase dimerisation domain"/>
    <property type="match status" value="1"/>
</dbReference>
<evidence type="ECO:0000313" key="17">
    <source>
        <dbReference type="EMBL" id="XBP68526.1"/>
    </source>
</evidence>
<evidence type="ECO:0000256" key="15">
    <source>
        <dbReference type="HAMAP-Rule" id="MF_01690"/>
    </source>
</evidence>
<keyword evidence="9 15" id="KW-0862">Zinc</keyword>
<dbReference type="GO" id="GO:0009089">
    <property type="term" value="P:lysine biosynthetic process via diaminopimelate"/>
    <property type="evidence" value="ECO:0007669"/>
    <property type="project" value="UniProtKB-UniRule"/>
</dbReference>
<keyword evidence="12 15" id="KW-0170">Cobalt</keyword>
<dbReference type="EC" id="3.5.1.18" evidence="4 15"/>
<dbReference type="CDD" id="cd03891">
    <property type="entry name" value="M20_DapE_proteobac"/>
    <property type="match status" value="1"/>
</dbReference>
<comment type="cofactor">
    <cofactor evidence="15">
        <name>Zn(2+)</name>
        <dbReference type="ChEBI" id="CHEBI:29105"/>
    </cofactor>
    <cofactor evidence="15">
        <name>Co(2+)</name>
        <dbReference type="ChEBI" id="CHEBI:48828"/>
    </cofactor>
    <text evidence="15">Binds 2 Zn(2+) or Co(2+) ions per subunit.</text>
</comment>
<comment type="pathway">
    <text evidence="1 15">Amino-acid biosynthesis; L-lysine biosynthesis via DAP pathway; LL-2,6-diaminopimelate from (S)-tetrahydrodipicolinate (succinylase route): step 3/3.</text>
</comment>
<evidence type="ECO:0000256" key="13">
    <source>
        <dbReference type="ARBA" id="ARBA00031891"/>
    </source>
</evidence>
<keyword evidence="10 15" id="KW-0220">Diaminopimelate biosynthesis</keyword>
<evidence type="ECO:0000256" key="11">
    <source>
        <dbReference type="ARBA" id="ARBA00023154"/>
    </source>
</evidence>
<sequence>MSRTLHLAEQLISRPSVTPDDADCQALLIARLAPLGFKCETIVSGPESFRVTNLWAKFEGFSPSAQAAPAQAAIESIANPEPAHAKAKTLVFAGHTDVVPTGPLEQWHSHPFTPSHRAGKLYGRGTADMKTSIAAMVVAVEEFLAAHPRPALSMAFLITSDEEGPGIDGTVVVCEQLLARGEVLDYCIVGEPTSVKQLGDMIKNGRRGTLSGKLSVKGVQGHIAYPHLAKNPIHLFAPALAELVATKWDQGNDFFPATSWQVSNIHAGTGATNVIPGDLVVDFNFRFCTESTPESLQQRLLAILSRHQFEYDLKWTLGGLPFLTTPGTLVDAVRGAILAETGVQTELSTTGGTSDGRFIAKICPQVIELGPVNATIHQINECVAVSSLDPLKNIYKGVLERLAGLA</sequence>
<evidence type="ECO:0000256" key="7">
    <source>
        <dbReference type="ARBA" id="ARBA00022723"/>
    </source>
</evidence>
<evidence type="ECO:0000256" key="9">
    <source>
        <dbReference type="ARBA" id="ARBA00022833"/>
    </source>
</evidence>
<comment type="subunit">
    <text evidence="3 15">Homodimer.</text>
</comment>
<dbReference type="EMBL" id="CP157675">
    <property type="protein sequence ID" value="XBP68526.1"/>
    <property type="molecule type" value="Genomic_DNA"/>
</dbReference>
<protein>
    <recommendedName>
        <fullName evidence="5 15">Succinyl-diaminopimelate desuccinylase</fullName>
        <shortName evidence="15">SDAP desuccinylase</shortName>
        <ecNumber evidence="4 15">3.5.1.18</ecNumber>
    </recommendedName>
    <alternativeName>
        <fullName evidence="13 15">N-succinyl-LL-2,6-diaminoheptanedioate amidohydrolase</fullName>
    </alternativeName>
</protein>
<feature type="active site" description="Proton acceptor" evidence="15">
    <location>
        <position position="162"/>
    </location>
</feature>
<accession>A0AAU7LLR4</accession>
<dbReference type="GO" id="GO:0008270">
    <property type="term" value="F:zinc ion binding"/>
    <property type="evidence" value="ECO:0007669"/>
    <property type="project" value="UniProtKB-UniRule"/>
</dbReference>
<proteinExistence type="inferred from homology"/>
<feature type="binding site" evidence="15">
    <location>
        <position position="95"/>
    </location>
    <ligand>
        <name>Zn(2+)</name>
        <dbReference type="ChEBI" id="CHEBI:29105"/>
        <label>1</label>
    </ligand>
</feature>
<dbReference type="SUPFAM" id="SSF53187">
    <property type="entry name" value="Zn-dependent exopeptidases"/>
    <property type="match status" value="1"/>
</dbReference>
<comment type="catalytic activity">
    <reaction evidence="14 15">
        <text>N-succinyl-(2S,6S)-2,6-diaminopimelate + H2O = (2S,6S)-2,6-diaminopimelate + succinate</text>
        <dbReference type="Rhea" id="RHEA:22608"/>
        <dbReference type="ChEBI" id="CHEBI:15377"/>
        <dbReference type="ChEBI" id="CHEBI:30031"/>
        <dbReference type="ChEBI" id="CHEBI:57609"/>
        <dbReference type="ChEBI" id="CHEBI:58087"/>
        <dbReference type="EC" id="3.5.1.18"/>
    </reaction>
</comment>
<evidence type="ECO:0000256" key="6">
    <source>
        <dbReference type="ARBA" id="ARBA00022605"/>
    </source>
</evidence>
<evidence type="ECO:0000256" key="1">
    <source>
        <dbReference type="ARBA" id="ARBA00005130"/>
    </source>
</evidence>
<feature type="binding site" evidence="15">
    <location>
        <position position="128"/>
    </location>
    <ligand>
        <name>Zn(2+)</name>
        <dbReference type="ChEBI" id="CHEBI:29105"/>
        <label>1</label>
    </ligand>
</feature>
<dbReference type="InterPro" id="IPR005941">
    <property type="entry name" value="DapE_proteobac"/>
</dbReference>
<evidence type="ECO:0000259" key="16">
    <source>
        <dbReference type="Pfam" id="PF07687"/>
    </source>
</evidence>
<dbReference type="AlphaFoldDB" id="A0AAU7LLR4"/>
<feature type="active site" evidence="15">
    <location>
        <position position="97"/>
    </location>
</feature>
<keyword evidence="6 15" id="KW-0028">Amino-acid biosynthesis</keyword>
<comment type="function">
    <text evidence="15">Catalyzes the hydrolysis of N-succinyl-L,L-diaminopimelic acid (SDAP), forming succinate and LL-2,6-diaminopimelate (DAP), an intermediate involved in the bacterial biosynthesis of lysine and meso-diaminopimelic acid, an essential component of bacterial cell walls.</text>
</comment>
<evidence type="ECO:0000256" key="14">
    <source>
        <dbReference type="ARBA" id="ARBA00051301"/>
    </source>
</evidence>
<dbReference type="GO" id="GO:0006526">
    <property type="term" value="P:L-arginine biosynthetic process"/>
    <property type="evidence" value="ECO:0007669"/>
    <property type="project" value="TreeGrafter"/>
</dbReference>
<dbReference type="PANTHER" id="PTHR43808">
    <property type="entry name" value="ACETYLORNITHINE DEACETYLASE"/>
    <property type="match status" value="1"/>
</dbReference>
<dbReference type="InterPro" id="IPR036264">
    <property type="entry name" value="Bact_exopeptidase_dim_dom"/>
</dbReference>
<name>A0AAU7LLR4_9BURK</name>